<keyword evidence="8 12" id="KW-0812">Transmembrane</keyword>
<dbReference type="Proteomes" id="UP000004200">
    <property type="component" value="Unassembled WGS sequence"/>
</dbReference>
<comment type="subunit">
    <text evidence="4">The accessory proteins ExbB and ExbD seem to form a complex with TonB.</text>
</comment>
<evidence type="ECO:0000256" key="11">
    <source>
        <dbReference type="ARBA" id="ARBA00023136"/>
    </source>
</evidence>
<dbReference type="PATRIC" id="fig|765913.3.peg.3206"/>
<dbReference type="PANTHER" id="PTHR30558:SF12">
    <property type="entry name" value="BIOPOLYMER TRANSPORT PROTEIN EXBD"/>
    <property type="match status" value="1"/>
</dbReference>
<dbReference type="Pfam" id="PF02472">
    <property type="entry name" value="ExbD"/>
    <property type="match status" value="1"/>
</dbReference>
<evidence type="ECO:0000256" key="10">
    <source>
        <dbReference type="ARBA" id="ARBA00022989"/>
    </source>
</evidence>
<evidence type="ECO:0000313" key="15">
    <source>
        <dbReference type="Proteomes" id="UP000004200"/>
    </source>
</evidence>
<dbReference type="GO" id="GO:0015031">
    <property type="term" value="P:protein transport"/>
    <property type="evidence" value="ECO:0007669"/>
    <property type="project" value="UniProtKB-KW"/>
</dbReference>
<evidence type="ECO:0000256" key="13">
    <source>
        <dbReference type="SAM" id="Phobius"/>
    </source>
</evidence>
<evidence type="ECO:0000313" key="14">
    <source>
        <dbReference type="EMBL" id="EGV29693.1"/>
    </source>
</evidence>
<name>G2E4C4_9GAMM</name>
<sequence length="124" mass="13746">MKRIDQINVLPFIDIMLVLLAIVLTTATFISDGRMEIRLPTSTNPADAPPPHSVEIAIDADGAFYLDAEPVTEERLATALDGLETSTPIVLRVDAATRFERFVAVVDQLKTRKLERLTILTRKS</sequence>
<keyword evidence="11 13" id="KW-0472">Membrane</keyword>
<protein>
    <submittedName>
        <fullName evidence="14">Biopolymer transport protein ExbD/TolR</fullName>
    </submittedName>
</protein>
<dbReference type="STRING" id="765913.ThidrDRAFT_3137"/>
<dbReference type="RefSeq" id="WP_007041850.1">
    <property type="nucleotide sequence ID" value="NZ_AFWT01000024.1"/>
</dbReference>
<comment type="caution">
    <text evidence="14">The sequence shown here is derived from an EMBL/GenBank/DDBJ whole genome shotgun (WGS) entry which is preliminary data.</text>
</comment>
<dbReference type="EMBL" id="AFWT01000024">
    <property type="protein sequence ID" value="EGV29693.1"/>
    <property type="molecule type" value="Genomic_DNA"/>
</dbReference>
<keyword evidence="10 13" id="KW-1133">Transmembrane helix</keyword>
<evidence type="ECO:0000256" key="1">
    <source>
        <dbReference type="ARBA" id="ARBA00003540"/>
    </source>
</evidence>
<dbReference type="InterPro" id="IPR003400">
    <property type="entry name" value="ExbD"/>
</dbReference>
<comment type="function">
    <text evidence="1">Involved in the TonB-dependent energy-dependent transport of various receptor-bound substrates.</text>
</comment>
<dbReference type="PANTHER" id="PTHR30558">
    <property type="entry name" value="EXBD MEMBRANE COMPONENT OF PMF-DRIVEN MACROMOLECULE IMPORT SYSTEM"/>
    <property type="match status" value="1"/>
</dbReference>
<gene>
    <name evidence="14" type="ORF">ThidrDRAFT_3137</name>
</gene>
<evidence type="ECO:0000256" key="9">
    <source>
        <dbReference type="ARBA" id="ARBA00022927"/>
    </source>
</evidence>
<keyword evidence="9 12" id="KW-0653">Protein transport</keyword>
<dbReference type="eggNOG" id="COG0848">
    <property type="taxonomic scope" value="Bacteria"/>
</dbReference>
<accession>G2E4C4</accession>
<keyword evidence="7" id="KW-0997">Cell inner membrane</keyword>
<dbReference type="OrthoDB" id="9798629at2"/>
<evidence type="ECO:0000256" key="8">
    <source>
        <dbReference type="ARBA" id="ARBA00022692"/>
    </source>
</evidence>
<feature type="transmembrane region" description="Helical" evidence="13">
    <location>
        <begin position="12"/>
        <end position="30"/>
    </location>
</feature>
<dbReference type="GO" id="GO:0022857">
    <property type="term" value="F:transmembrane transporter activity"/>
    <property type="evidence" value="ECO:0007669"/>
    <property type="project" value="InterPro"/>
</dbReference>
<reference evidence="14 15" key="1">
    <citation type="submission" date="2011-06" db="EMBL/GenBank/DDBJ databases">
        <title>The draft genome of Thiorhodococcus drewsii AZ1.</title>
        <authorList>
            <consortium name="US DOE Joint Genome Institute (JGI-PGF)"/>
            <person name="Lucas S."/>
            <person name="Han J."/>
            <person name="Lapidus A."/>
            <person name="Cheng J.-F."/>
            <person name="Goodwin L."/>
            <person name="Pitluck S."/>
            <person name="Peters L."/>
            <person name="Land M.L."/>
            <person name="Hauser L."/>
            <person name="Vogl K."/>
            <person name="Liu Z."/>
            <person name="Imhoff J."/>
            <person name="Thiel V."/>
            <person name="Frigaard N.-U."/>
            <person name="Bryant D.A."/>
            <person name="Woyke T.J."/>
        </authorList>
    </citation>
    <scope>NUCLEOTIDE SEQUENCE [LARGE SCALE GENOMIC DNA]</scope>
    <source>
        <strain evidence="14 15">AZ1</strain>
    </source>
</reference>
<evidence type="ECO:0000256" key="6">
    <source>
        <dbReference type="ARBA" id="ARBA00022475"/>
    </source>
</evidence>
<proteinExistence type="inferred from homology"/>
<keyword evidence="15" id="KW-1185">Reference proteome</keyword>
<organism evidence="14 15">
    <name type="scientific">Thiorhodococcus drewsii AZ1</name>
    <dbReference type="NCBI Taxonomy" id="765913"/>
    <lineage>
        <taxon>Bacteria</taxon>
        <taxon>Pseudomonadati</taxon>
        <taxon>Pseudomonadota</taxon>
        <taxon>Gammaproteobacteria</taxon>
        <taxon>Chromatiales</taxon>
        <taxon>Chromatiaceae</taxon>
        <taxon>Thiorhodococcus</taxon>
    </lineage>
</organism>
<evidence type="ECO:0000256" key="3">
    <source>
        <dbReference type="ARBA" id="ARBA00005811"/>
    </source>
</evidence>
<comment type="similarity">
    <text evidence="3 12">Belongs to the ExbD/TolR family.</text>
</comment>
<evidence type="ECO:0000256" key="2">
    <source>
        <dbReference type="ARBA" id="ARBA00004249"/>
    </source>
</evidence>
<keyword evidence="6" id="KW-1003">Cell membrane</keyword>
<evidence type="ECO:0000256" key="12">
    <source>
        <dbReference type="RuleBase" id="RU003879"/>
    </source>
</evidence>
<keyword evidence="5 12" id="KW-0813">Transport</keyword>
<dbReference type="GO" id="GO:0005886">
    <property type="term" value="C:plasma membrane"/>
    <property type="evidence" value="ECO:0007669"/>
    <property type="project" value="UniProtKB-SubCell"/>
</dbReference>
<comment type="subcellular location">
    <subcellularLocation>
        <location evidence="2">Cell inner membrane</location>
        <topology evidence="2">Single-pass type II membrane protein</topology>
    </subcellularLocation>
    <subcellularLocation>
        <location evidence="12">Cell membrane</location>
        <topology evidence="12">Single-pass type II membrane protein</topology>
    </subcellularLocation>
</comment>
<dbReference type="AlphaFoldDB" id="G2E4C4"/>
<dbReference type="Gene3D" id="3.30.420.270">
    <property type="match status" value="1"/>
</dbReference>
<evidence type="ECO:0000256" key="4">
    <source>
        <dbReference type="ARBA" id="ARBA00011471"/>
    </source>
</evidence>
<evidence type="ECO:0000256" key="7">
    <source>
        <dbReference type="ARBA" id="ARBA00022519"/>
    </source>
</evidence>
<evidence type="ECO:0000256" key="5">
    <source>
        <dbReference type="ARBA" id="ARBA00022448"/>
    </source>
</evidence>